<keyword evidence="10" id="KW-1185">Reference proteome</keyword>
<dbReference type="CDD" id="cd17549">
    <property type="entry name" value="REC_DctD-like"/>
    <property type="match status" value="1"/>
</dbReference>
<dbReference type="InterPro" id="IPR002197">
    <property type="entry name" value="HTH_Fis"/>
</dbReference>
<dbReference type="SMART" id="SM00448">
    <property type="entry name" value="REC"/>
    <property type="match status" value="1"/>
</dbReference>
<dbReference type="InterPro" id="IPR001789">
    <property type="entry name" value="Sig_transdc_resp-reg_receiver"/>
</dbReference>
<evidence type="ECO:0000256" key="6">
    <source>
        <dbReference type="PROSITE-ProRule" id="PRU00169"/>
    </source>
</evidence>
<dbReference type="InterPro" id="IPR003593">
    <property type="entry name" value="AAA+_ATPase"/>
</dbReference>
<dbReference type="PANTHER" id="PTHR32071:SF57">
    <property type="entry name" value="C4-DICARBOXYLATE TRANSPORT TRANSCRIPTIONAL REGULATORY PROTEIN DCTD"/>
    <property type="match status" value="1"/>
</dbReference>
<reference evidence="9 10" key="1">
    <citation type="submission" date="2023-02" db="EMBL/GenBank/DDBJ databases">
        <title>Devosia chondri sp. nov., isolated from the phycosphere of marine algae.</title>
        <authorList>
            <person name="Kim J.M."/>
            <person name="Lee J.K."/>
            <person name="Choi B.J."/>
            <person name="Bayburt H."/>
            <person name="Jeon C.O."/>
        </authorList>
    </citation>
    <scope>NUCLEOTIDE SEQUENCE [LARGE SCALE GENOMIC DNA]</scope>
    <source>
        <strain evidence="9 10">G2-5</strain>
    </source>
</reference>
<feature type="domain" description="Sigma-54 factor interaction" evidence="7">
    <location>
        <begin position="147"/>
        <end position="376"/>
    </location>
</feature>
<name>A0ABY7Z0E8_9HYPH</name>
<dbReference type="Gene3D" id="3.40.50.2300">
    <property type="match status" value="1"/>
</dbReference>
<dbReference type="InterPro" id="IPR009057">
    <property type="entry name" value="Homeodomain-like_sf"/>
</dbReference>
<keyword evidence="1" id="KW-0547">Nucleotide-binding</keyword>
<gene>
    <name evidence="9" type="ORF">PSQ90_06045</name>
</gene>
<dbReference type="Gene3D" id="1.10.10.60">
    <property type="entry name" value="Homeodomain-like"/>
    <property type="match status" value="1"/>
</dbReference>
<dbReference type="PANTHER" id="PTHR32071">
    <property type="entry name" value="TRANSCRIPTIONAL REGULATORY PROTEIN"/>
    <property type="match status" value="1"/>
</dbReference>
<keyword evidence="6" id="KW-0597">Phosphoprotein</keyword>
<dbReference type="EMBL" id="CP118247">
    <property type="protein sequence ID" value="WDR06997.1"/>
    <property type="molecule type" value="Genomic_DNA"/>
</dbReference>
<sequence>MNAPIEVLFVDDEEDLRRAASQTLDLAGLPVRTASSAEDALAYVSRTWRGVLVTDIRMPGMDGMQLLHRAISIDEDLPVVLVTGHGDVNLAVDAMRAGAYDFIEKPFSVERLLESVTRALEKRQLTLENRELRSSVANRSDDLETRIAGRSKLMMAVRKQIRAIAPTHADVLIVGETGTGKELAARAIHDLTLPGDRPFVAINCAAIPAEMMEAELFGYEAGAFAGAMRARFGKFEHARNGTIFLDDIENMPLYLQAKLLRVVQERAVTRLGSNDPVPLNARFIATSSVDLERAADAELFRKDLLYRLNIATLRLPPLADRAEDIPSLFVHLVHIVATQLRVPAPSPSDQMLSIISSRPWPGNVRELRNAAERFVLGIDGLDERVGDRPSTTLRDRVNDFERQTIAAELQLRQGNLKSVYETLGLSRKSLYEKMQKLGLDRNDFRQS</sequence>
<evidence type="ECO:0000313" key="10">
    <source>
        <dbReference type="Proteomes" id="UP001222118"/>
    </source>
</evidence>
<feature type="domain" description="Response regulatory" evidence="8">
    <location>
        <begin position="6"/>
        <end position="120"/>
    </location>
</feature>
<dbReference type="Pfam" id="PF00072">
    <property type="entry name" value="Response_reg"/>
    <property type="match status" value="1"/>
</dbReference>
<evidence type="ECO:0000256" key="2">
    <source>
        <dbReference type="ARBA" id="ARBA00022840"/>
    </source>
</evidence>
<protein>
    <submittedName>
        <fullName evidence="9">Sigma-54 dependent transcriptional regulator</fullName>
    </submittedName>
</protein>
<dbReference type="Gene3D" id="1.10.8.60">
    <property type="match status" value="1"/>
</dbReference>
<dbReference type="Proteomes" id="UP001222118">
    <property type="component" value="Chromosome"/>
</dbReference>
<evidence type="ECO:0000259" key="8">
    <source>
        <dbReference type="PROSITE" id="PS50110"/>
    </source>
</evidence>
<dbReference type="RefSeq" id="WP_282212510.1">
    <property type="nucleotide sequence ID" value="NZ_CP118247.1"/>
</dbReference>
<keyword evidence="3" id="KW-0902">Two-component regulatory system</keyword>
<dbReference type="Pfam" id="PF00158">
    <property type="entry name" value="Sigma54_activat"/>
    <property type="match status" value="1"/>
</dbReference>
<dbReference type="InterPro" id="IPR027417">
    <property type="entry name" value="P-loop_NTPase"/>
</dbReference>
<dbReference type="CDD" id="cd00009">
    <property type="entry name" value="AAA"/>
    <property type="match status" value="1"/>
</dbReference>
<dbReference type="InterPro" id="IPR011006">
    <property type="entry name" value="CheY-like_superfamily"/>
</dbReference>
<dbReference type="PROSITE" id="PS50110">
    <property type="entry name" value="RESPONSE_REGULATORY"/>
    <property type="match status" value="1"/>
</dbReference>
<dbReference type="SUPFAM" id="SSF46689">
    <property type="entry name" value="Homeodomain-like"/>
    <property type="match status" value="1"/>
</dbReference>
<dbReference type="SMART" id="SM00382">
    <property type="entry name" value="AAA"/>
    <property type="match status" value="1"/>
</dbReference>
<dbReference type="PROSITE" id="PS00688">
    <property type="entry name" value="SIGMA54_INTERACT_3"/>
    <property type="match status" value="1"/>
</dbReference>
<feature type="modified residue" description="4-aspartylphosphate" evidence="6">
    <location>
        <position position="55"/>
    </location>
</feature>
<dbReference type="InterPro" id="IPR058031">
    <property type="entry name" value="AAA_lid_NorR"/>
</dbReference>
<dbReference type="SUPFAM" id="SSF52540">
    <property type="entry name" value="P-loop containing nucleoside triphosphate hydrolases"/>
    <property type="match status" value="1"/>
</dbReference>
<accession>A0ABY7Z0E8</accession>
<dbReference type="Gene3D" id="3.40.50.300">
    <property type="entry name" value="P-loop containing nucleotide triphosphate hydrolases"/>
    <property type="match status" value="1"/>
</dbReference>
<dbReference type="SUPFAM" id="SSF52172">
    <property type="entry name" value="CheY-like"/>
    <property type="match status" value="1"/>
</dbReference>
<dbReference type="Pfam" id="PF02954">
    <property type="entry name" value="HTH_8"/>
    <property type="match status" value="1"/>
</dbReference>
<keyword evidence="4" id="KW-0805">Transcription regulation</keyword>
<keyword evidence="5" id="KW-0804">Transcription</keyword>
<evidence type="ECO:0000256" key="5">
    <source>
        <dbReference type="ARBA" id="ARBA00023163"/>
    </source>
</evidence>
<dbReference type="InterPro" id="IPR002078">
    <property type="entry name" value="Sigma_54_int"/>
</dbReference>
<evidence type="ECO:0000313" key="9">
    <source>
        <dbReference type="EMBL" id="WDR06997.1"/>
    </source>
</evidence>
<dbReference type="PROSITE" id="PS50045">
    <property type="entry name" value="SIGMA54_INTERACT_4"/>
    <property type="match status" value="1"/>
</dbReference>
<evidence type="ECO:0000256" key="4">
    <source>
        <dbReference type="ARBA" id="ARBA00023015"/>
    </source>
</evidence>
<organism evidence="9 10">
    <name type="scientific">Devosia rhodophyticola</name>
    <dbReference type="NCBI Taxonomy" id="3026423"/>
    <lineage>
        <taxon>Bacteria</taxon>
        <taxon>Pseudomonadati</taxon>
        <taxon>Pseudomonadota</taxon>
        <taxon>Alphaproteobacteria</taxon>
        <taxon>Hyphomicrobiales</taxon>
        <taxon>Devosiaceae</taxon>
        <taxon>Devosia</taxon>
    </lineage>
</organism>
<keyword evidence="2" id="KW-0067">ATP-binding</keyword>
<evidence type="ECO:0000256" key="3">
    <source>
        <dbReference type="ARBA" id="ARBA00023012"/>
    </source>
</evidence>
<proteinExistence type="predicted"/>
<evidence type="ECO:0000256" key="1">
    <source>
        <dbReference type="ARBA" id="ARBA00022741"/>
    </source>
</evidence>
<evidence type="ECO:0000259" key="7">
    <source>
        <dbReference type="PROSITE" id="PS50045"/>
    </source>
</evidence>
<dbReference type="InterPro" id="IPR025944">
    <property type="entry name" value="Sigma_54_int_dom_CS"/>
</dbReference>
<dbReference type="Pfam" id="PF25601">
    <property type="entry name" value="AAA_lid_14"/>
    <property type="match status" value="1"/>
</dbReference>